<feature type="signal peptide" evidence="1">
    <location>
        <begin position="1"/>
        <end position="22"/>
    </location>
</feature>
<keyword evidence="3" id="KW-1185">Reference proteome</keyword>
<dbReference type="SUPFAM" id="SSF53850">
    <property type="entry name" value="Periplasmic binding protein-like II"/>
    <property type="match status" value="1"/>
</dbReference>
<sequence>MTVFSQLSRTLLALALSLPALAMAGDVIVISHSSLNMPAGDIRDAYIGEKQIEGGTKLVIFDNAALQKDFLDKVVQVDSAKYSSIWTKKGFREGLNPPAVKATDAEVIAAVKSTPGAVGYVSKAPADVKVVKKF</sequence>
<evidence type="ECO:0000313" key="2">
    <source>
        <dbReference type="EMBL" id="MYM38750.1"/>
    </source>
</evidence>
<dbReference type="Proteomes" id="UP000478090">
    <property type="component" value="Unassembled WGS sequence"/>
</dbReference>
<proteinExistence type="predicted"/>
<reference evidence="2 3" key="1">
    <citation type="submission" date="2019-12" db="EMBL/GenBank/DDBJ databases">
        <title>Novel species isolated from a subtropical stream in China.</title>
        <authorList>
            <person name="Lu H."/>
        </authorList>
    </citation>
    <scope>NUCLEOTIDE SEQUENCE [LARGE SCALE GENOMIC DNA]</scope>
    <source>
        <strain evidence="2 3">CY13W</strain>
    </source>
</reference>
<accession>A0ABW9VGY7</accession>
<evidence type="ECO:0000313" key="3">
    <source>
        <dbReference type="Proteomes" id="UP000478090"/>
    </source>
</evidence>
<feature type="chain" id="PRO_5047189477" evidence="1">
    <location>
        <begin position="23"/>
        <end position="134"/>
    </location>
</feature>
<evidence type="ECO:0000256" key="1">
    <source>
        <dbReference type="SAM" id="SignalP"/>
    </source>
</evidence>
<name>A0ABW9VGY7_9BURK</name>
<keyword evidence="1" id="KW-0732">Signal</keyword>
<dbReference type="EMBL" id="WWCM01000002">
    <property type="protein sequence ID" value="MYM38750.1"/>
    <property type="molecule type" value="Genomic_DNA"/>
</dbReference>
<gene>
    <name evidence="2" type="ORF">GTP27_05345</name>
</gene>
<comment type="caution">
    <text evidence="2">The sequence shown here is derived from an EMBL/GenBank/DDBJ whole genome shotgun (WGS) entry which is preliminary data.</text>
</comment>
<dbReference type="RefSeq" id="WP_161038117.1">
    <property type="nucleotide sequence ID" value="NZ_WWCM01000002.1"/>
</dbReference>
<organism evidence="2 3">
    <name type="scientific">Duganella qianjiadongensis</name>
    <dbReference type="NCBI Taxonomy" id="2692176"/>
    <lineage>
        <taxon>Bacteria</taxon>
        <taxon>Pseudomonadati</taxon>
        <taxon>Pseudomonadota</taxon>
        <taxon>Betaproteobacteria</taxon>
        <taxon>Burkholderiales</taxon>
        <taxon>Oxalobacteraceae</taxon>
        <taxon>Telluria group</taxon>
        <taxon>Duganella</taxon>
    </lineage>
</organism>
<protein>
    <submittedName>
        <fullName evidence="2">Phosphate ABC transporter substrate-binding protein</fullName>
    </submittedName>
</protein>